<sequence>MRLDKYLKVSRLIKRRTLAKEVSDQGRITINGNVAKASSTVSVGDELVVKLGQRIMTVEVTALSEHATKDNAKQMFEVKKEEKVISTLE</sequence>
<evidence type="ECO:0000313" key="8">
    <source>
        <dbReference type="Proteomes" id="UP001057381"/>
    </source>
</evidence>
<dbReference type="EMBL" id="CP073809">
    <property type="protein sequence ID" value="UTH13730.1"/>
    <property type="molecule type" value="Genomic_DNA"/>
</dbReference>
<protein>
    <recommendedName>
        <fullName evidence="5">RQC P-site tRNA stabilizing factor</fullName>
        <shortName evidence="5">RqcP</shortName>
    </recommendedName>
    <alternativeName>
        <fullName evidence="5">Ribosome-associated protein quality control protein P</fullName>
    </alternativeName>
</protein>
<comment type="function">
    <text evidence="5">Key component of the ribosome quality control system (RQC), a ribosome-associated complex that mediates the extraction of incompletely synthesized nascent chains from stalled ribosomes and their subsequent degradation. RqcH recruits Ala-charged tRNA, and with RqcP directs the elongation of stalled nascent chains on 50S ribosomal subunits, leading to non-templated C-terminal alanine extensions (Ala tail). The Ala tail promotes nascent chain degradation. RqcP is associated with the translocation-like movement of the peptidyl-tRNA from the A-site into the P-site.</text>
</comment>
<dbReference type="GO" id="GO:0043023">
    <property type="term" value="F:ribosomal large subunit binding"/>
    <property type="evidence" value="ECO:0007669"/>
    <property type="project" value="UniProtKB-UniRule"/>
</dbReference>
<evidence type="ECO:0000313" key="7">
    <source>
        <dbReference type="EMBL" id="UTH13730.1"/>
    </source>
</evidence>
<dbReference type="InterPro" id="IPR036986">
    <property type="entry name" value="S4_RNA-bd_sf"/>
</dbReference>
<evidence type="ECO:0000256" key="5">
    <source>
        <dbReference type="HAMAP-Rule" id="MF_00871"/>
    </source>
</evidence>
<keyword evidence="2 5" id="KW-0699">rRNA-binding</keyword>
<dbReference type="GO" id="GO:0072344">
    <property type="term" value="P:rescue of stalled ribosome"/>
    <property type="evidence" value="ECO:0007669"/>
    <property type="project" value="UniProtKB-UniRule"/>
</dbReference>
<keyword evidence="4 5" id="KW-0648">Protein biosynthesis</keyword>
<dbReference type="AlphaFoldDB" id="A0A9Q9BMA0"/>
<evidence type="ECO:0000259" key="6">
    <source>
        <dbReference type="SMART" id="SM00363"/>
    </source>
</evidence>
<dbReference type="CDD" id="cd00165">
    <property type="entry name" value="S4"/>
    <property type="match status" value="1"/>
</dbReference>
<evidence type="ECO:0000256" key="4">
    <source>
        <dbReference type="ARBA" id="ARBA00022917"/>
    </source>
</evidence>
<dbReference type="HAMAP" id="MF_00871">
    <property type="entry name" value="RqcP"/>
    <property type="match status" value="1"/>
</dbReference>
<proteinExistence type="inferred from homology"/>
<organism evidence="7 8">
    <name type="scientific">Macrococcus equipercicus</name>
    <dbReference type="NCBI Taxonomy" id="69967"/>
    <lineage>
        <taxon>Bacteria</taxon>
        <taxon>Bacillati</taxon>
        <taxon>Bacillota</taxon>
        <taxon>Bacilli</taxon>
        <taxon>Bacillales</taxon>
        <taxon>Staphylococcaceae</taxon>
        <taxon>Macrococcus</taxon>
    </lineage>
</organism>
<keyword evidence="3 5" id="KW-0694">RNA-binding</keyword>
<dbReference type="KEGG" id="mequ:KFV11_11060"/>
<keyword evidence="1 5" id="KW-0820">tRNA-binding</keyword>
<feature type="domain" description="RNA-binding S4" evidence="6">
    <location>
        <begin position="1"/>
        <end position="64"/>
    </location>
</feature>
<reference evidence="7" key="1">
    <citation type="submission" date="2021-04" db="EMBL/GenBank/DDBJ databases">
        <title>Complete Genome Sequences of Macrococcus spp. from dog and cattle.</title>
        <authorList>
            <person name="Schwendener S."/>
            <person name="Perreten V."/>
        </authorList>
    </citation>
    <scope>NUCLEOTIDE SEQUENCE</scope>
    <source>
        <strain evidence="7">Epi0143-OL</strain>
    </source>
</reference>
<evidence type="ECO:0000256" key="1">
    <source>
        <dbReference type="ARBA" id="ARBA00022555"/>
    </source>
</evidence>
<dbReference type="Pfam" id="PF01479">
    <property type="entry name" value="S4"/>
    <property type="match status" value="1"/>
</dbReference>
<accession>A0A9Q9BMA0</accession>
<dbReference type="GO" id="GO:0019843">
    <property type="term" value="F:rRNA binding"/>
    <property type="evidence" value="ECO:0007669"/>
    <property type="project" value="UniProtKB-UniRule"/>
</dbReference>
<evidence type="ECO:0000256" key="2">
    <source>
        <dbReference type="ARBA" id="ARBA00022730"/>
    </source>
</evidence>
<dbReference type="PIRSF" id="PIRSF038881">
    <property type="entry name" value="RNAbp_HP1423"/>
    <property type="match status" value="1"/>
</dbReference>
<gene>
    <name evidence="5" type="primary">rqcP</name>
    <name evidence="7" type="ORF">KFV11_11060</name>
</gene>
<dbReference type="SUPFAM" id="SSF55174">
    <property type="entry name" value="Alpha-L RNA-binding motif"/>
    <property type="match status" value="1"/>
</dbReference>
<dbReference type="GO" id="GO:0000049">
    <property type="term" value="F:tRNA binding"/>
    <property type="evidence" value="ECO:0007669"/>
    <property type="project" value="UniProtKB-UniRule"/>
</dbReference>
<dbReference type="Gene3D" id="3.10.290.10">
    <property type="entry name" value="RNA-binding S4 domain"/>
    <property type="match status" value="1"/>
</dbReference>
<evidence type="ECO:0000256" key="3">
    <source>
        <dbReference type="ARBA" id="ARBA00022884"/>
    </source>
</evidence>
<dbReference type="InterPro" id="IPR002942">
    <property type="entry name" value="S4_RNA-bd"/>
</dbReference>
<comment type="subunit">
    <text evidence="5">Associates with stalled 50S ribosomal subunits. Binds to RqcH, 23S rRNA and the P-site tRNA. Does not require RqcH for association with 50S subunits.</text>
</comment>
<dbReference type="Proteomes" id="UP001057381">
    <property type="component" value="Chromosome"/>
</dbReference>
<comment type="similarity">
    <text evidence="5">Belongs to the RqcP family.</text>
</comment>
<dbReference type="RefSeq" id="WP_254249944.1">
    <property type="nucleotide sequence ID" value="NZ_CP073809.1"/>
</dbReference>
<dbReference type="InterPro" id="IPR025490">
    <property type="entry name" value="RqcP"/>
</dbReference>
<dbReference type="PROSITE" id="PS50889">
    <property type="entry name" value="S4"/>
    <property type="match status" value="1"/>
</dbReference>
<name>A0A9Q9BMA0_9STAP</name>
<dbReference type="SMART" id="SM00363">
    <property type="entry name" value="S4"/>
    <property type="match status" value="1"/>
</dbReference>